<dbReference type="PROSITE" id="PS50075">
    <property type="entry name" value="CARRIER"/>
    <property type="match status" value="1"/>
</dbReference>
<dbReference type="EMBL" id="BAAAHB010000134">
    <property type="protein sequence ID" value="GAA0493378.1"/>
    <property type="molecule type" value="Genomic_DNA"/>
</dbReference>
<evidence type="ECO:0000256" key="1">
    <source>
        <dbReference type="ARBA" id="ARBA00022450"/>
    </source>
</evidence>
<keyword evidence="1" id="KW-0596">Phosphopantetheine</keyword>
<dbReference type="InterPro" id="IPR006162">
    <property type="entry name" value="Ppantetheine_attach_site"/>
</dbReference>
<dbReference type="InterPro" id="IPR020806">
    <property type="entry name" value="PKS_PP-bd"/>
</dbReference>
<dbReference type="InterPro" id="IPR009081">
    <property type="entry name" value="PP-bd_ACP"/>
</dbReference>
<dbReference type="SUPFAM" id="SSF47336">
    <property type="entry name" value="ACP-like"/>
    <property type="match status" value="1"/>
</dbReference>
<keyword evidence="5" id="KW-1185">Reference proteome</keyword>
<evidence type="ECO:0000259" key="3">
    <source>
        <dbReference type="PROSITE" id="PS50075"/>
    </source>
</evidence>
<name>A0ABP3L8G3_9ACTN</name>
<dbReference type="Gene3D" id="1.10.1200.10">
    <property type="entry name" value="ACP-like"/>
    <property type="match status" value="1"/>
</dbReference>
<dbReference type="SMART" id="SM00823">
    <property type="entry name" value="PKS_PP"/>
    <property type="match status" value="1"/>
</dbReference>
<gene>
    <name evidence="4" type="ORF">GCM10009544_62230</name>
</gene>
<feature type="domain" description="Carrier" evidence="3">
    <location>
        <begin position="12"/>
        <end position="87"/>
    </location>
</feature>
<dbReference type="PANTHER" id="PTHR45527">
    <property type="entry name" value="NONRIBOSOMAL PEPTIDE SYNTHETASE"/>
    <property type="match status" value="1"/>
</dbReference>
<organism evidence="4 5">
    <name type="scientific">Streptomyces stramineus</name>
    <dbReference type="NCBI Taxonomy" id="173861"/>
    <lineage>
        <taxon>Bacteria</taxon>
        <taxon>Bacillati</taxon>
        <taxon>Actinomycetota</taxon>
        <taxon>Actinomycetes</taxon>
        <taxon>Kitasatosporales</taxon>
        <taxon>Streptomycetaceae</taxon>
        <taxon>Streptomyces</taxon>
    </lineage>
</organism>
<evidence type="ECO:0000256" key="2">
    <source>
        <dbReference type="ARBA" id="ARBA00022553"/>
    </source>
</evidence>
<evidence type="ECO:0000313" key="4">
    <source>
        <dbReference type="EMBL" id="GAA0493378.1"/>
    </source>
</evidence>
<proteinExistence type="predicted"/>
<dbReference type="Proteomes" id="UP001499895">
    <property type="component" value="Unassembled WGS sequence"/>
</dbReference>
<reference evidence="5" key="1">
    <citation type="journal article" date="2019" name="Int. J. Syst. Evol. Microbiol.">
        <title>The Global Catalogue of Microorganisms (GCM) 10K type strain sequencing project: providing services to taxonomists for standard genome sequencing and annotation.</title>
        <authorList>
            <consortium name="The Broad Institute Genomics Platform"/>
            <consortium name="The Broad Institute Genome Sequencing Center for Infectious Disease"/>
            <person name="Wu L."/>
            <person name="Ma J."/>
        </authorList>
    </citation>
    <scope>NUCLEOTIDE SEQUENCE [LARGE SCALE GENOMIC DNA]</scope>
    <source>
        <strain evidence="5">JCM 10649</strain>
    </source>
</reference>
<dbReference type="PROSITE" id="PS00012">
    <property type="entry name" value="PHOSPHOPANTETHEINE"/>
    <property type="match status" value="1"/>
</dbReference>
<comment type="caution">
    <text evidence="4">The sequence shown here is derived from an EMBL/GenBank/DDBJ whole genome shotgun (WGS) entry which is preliminary data.</text>
</comment>
<dbReference type="InterPro" id="IPR036736">
    <property type="entry name" value="ACP-like_sf"/>
</dbReference>
<dbReference type="PANTHER" id="PTHR45527:SF1">
    <property type="entry name" value="FATTY ACID SYNTHASE"/>
    <property type="match status" value="1"/>
</dbReference>
<dbReference type="Pfam" id="PF00550">
    <property type="entry name" value="PP-binding"/>
    <property type="match status" value="1"/>
</dbReference>
<accession>A0ABP3L8G3</accession>
<sequence length="93" mass="10143">MSPLGRKARRRSRLRALERDIAAVWAEVLGRQAVGPEEDFLALGGNSVDAMKIVSRVEELAGTELSIRVLLEGRTVAGMAERVESARAGERAR</sequence>
<evidence type="ECO:0000313" key="5">
    <source>
        <dbReference type="Proteomes" id="UP001499895"/>
    </source>
</evidence>
<dbReference type="RefSeq" id="WP_344097302.1">
    <property type="nucleotide sequence ID" value="NZ_BAAAHB010000134.1"/>
</dbReference>
<keyword evidence="2" id="KW-0597">Phosphoprotein</keyword>
<protein>
    <recommendedName>
        <fullName evidence="3">Carrier domain-containing protein</fullName>
    </recommendedName>
</protein>